<evidence type="ECO:0000256" key="2">
    <source>
        <dbReference type="ARBA" id="ARBA00022475"/>
    </source>
</evidence>
<keyword evidence="3 6" id="KW-0812">Transmembrane</keyword>
<sequence>MSKESLHKHLANERTFLSWVRTAIAIVGIGFLITNLHVKSSVSWLSDATVLTIGILAVVTGVLTIVMSVISYFKKINQINEQTFRSSKMMVLCLAVMMILIISIFGFYFLTL</sequence>
<evidence type="ECO:0000256" key="6">
    <source>
        <dbReference type="SAM" id="Phobius"/>
    </source>
</evidence>
<feature type="transmembrane region" description="Helical" evidence="6">
    <location>
        <begin position="50"/>
        <end position="70"/>
    </location>
</feature>
<dbReference type="InterPro" id="IPR003807">
    <property type="entry name" value="DUF202"/>
</dbReference>
<gene>
    <name evidence="8" type="ORF">ACFOU2_23365</name>
</gene>
<accession>A0ABV8B9W1</accession>
<evidence type="ECO:0000256" key="5">
    <source>
        <dbReference type="ARBA" id="ARBA00023136"/>
    </source>
</evidence>
<keyword evidence="9" id="KW-1185">Reference proteome</keyword>
<dbReference type="PANTHER" id="PTHR34187">
    <property type="entry name" value="FGR18P"/>
    <property type="match status" value="1"/>
</dbReference>
<keyword evidence="4 6" id="KW-1133">Transmembrane helix</keyword>
<evidence type="ECO:0000256" key="3">
    <source>
        <dbReference type="ARBA" id="ARBA00022692"/>
    </source>
</evidence>
<evidence type="ECO:0000259" key="7">
    <source>
        <dbReference type="Pfam" id="PF02656"/>
    </source>
</evidence>
<comment type="subcellular location">
    <subcellularLocation>
        <location evidence="1">Cell membrane</location>
        <topology evidence="1">Multi-pass membrane protein</topology>
    </subcellularLocation>
</comment>
<dbReference type="RefSeq" id="WP_377918638.1">
    <property type="nucleotide sequence ID" value="NZ_JBHRZT010000072.1"/>
</dbReference>
<feature type="transmembrane region" description="Helical" evidence="6">
    <location>
        <begin position="20"/>
        <end position="38"/>
    </location>
</feature>
<protein>
    <submittedName>
        <fullName evidence="8">YidH family protein</fullName>
    </submittedName>
</protein>
<dbReference type="InterPro" id="IPR052053">
    <property type="entry name" value="IM_YidH-like"/>
</dbReference>
<keyword evidence="5 6" id="KW-0472">Membrane</keyword>
<dbReference type="EMBL" id="JBHRZT010000072">
    <property type="protein sequence ID" value="MFC3886267.1"/>
    <property type="molecule type" value="Genomic_DNA"/>
</dbReference>
<evidence type="ECO:0000256" key="4">
    <source>
        <dbReference type="ARBA" id="ARBA00022989"/>
    </source>
</evidence>
<evidence type="ECO:0000313" key="9">
    <source>
        <dbReference type="Proteomes" id="UP001595752"/>
    </source>
</evidence>
<name>A0ABV8B9W1_9BACI</name>
<comment type="caution">
    <text evidence="8">The sequence shown here is derived from an EMBL/GenBank/DDBJ whole genome shotgun (WGS) entry which is preliminary data.</text>
</comment>
<dbReference type="PANTHER" id="PTHR34187:SF2">
    <property type="entry name" value="DUF202 DOMAIN-CONTAINING PROTEIN"/>
    <property type="match status" value="1"/>
</dbReference>
<reference evidence="9" key="1">
    <citation type="journal article" date="2019" name="Int. J. Syst. Evol. Microbiol.">
        <title>The Global Catalogue of Microorganisms (GCM) 10K type strain sequencing project: providing services to taxonomists for standard genome sequencing and annotation.</title>
        <authorList>
            <consortium name="The Broad Institute Genomics Platform"/>
            <consortium name="The Broad Institute Genome Sequencing Center for Infectious Disease"/>
            <person name="Wu L."/>
            <person name="Ma J."/>
        </authorList>
    </citation>
    <scope>NUCLEOTIDE SEQUENCE [LARGE SCALE GENOMIC DNA]</scope>
    <source>
        <strain evidence="9">CCUG 61889</strain>
    </source>
</reference>
<feature type="transmembrane region" description="Helical" evidence="6">
    <location>
        <begin position="91"/>
        <end position="110"/>
    </location>
</feature>
<evidence type="ECO:0000313" key="8">
    <source>
        <dbReference type="EMBL" id="MFC3886267.1"/>
    </source>
</evidence>
<organism evidence="8 9">
    <name type="scientific">Bacillus songklensis</name>
    <dbReference type="NCBI Taxonomy" id="1069116"/>
    <lineage>
        <taxon>Bacteria</taxon>
        <taxon>Bacillati</taxon>
        <taxon>Bacillota</taxon>
        <taxon>Bacilli</taxon>
        <taxon>Bacillales</taxon>
        <taxon>Bacillaceae</taxon>
        <taxon>Bacillus</taxon>
    </lineage>
</organism>
<feature type="domain" description="DUF202" evidence="7">
    <location>
        <begin position="9"/>
        <end position="76"/>
    </location>
</feature>
<dbReference type="Pfam" id="PF02656">
    <property type="entry name" value="DUF202"/>
    <property type="match status" value="1"/>
</dbReference>
<evidence type="ECO:0000256" key="1">
    <source>
        <dbReference type="ARBA" id="ARBA00004651"/>
    </source>
</evidence>
<keyword evidence="2" id="KW-1003">Cell membrane</keyword>
<proteinExistence type="predicted"/>
<dbReference type="Proteomes" id="UP001595752">
    <property type="component" value="Unassembled WGS sequence"/>
</dbReference>